<comment type="similarity">
    <text evidence="12">Belongs to the NAD synthetase family.</text>
</comment>
<dbReference type="InterPro" id="IPR003694">
    <property type="entry name" value="NAD_synthase"/>
</dbReference>
<accession>A0A0W0YKL8</accession>
<dbReference type="Gene3D" id="3.40.50.620">
    <property type="entry name" value="HUPs"/>
    <property type="match status" value="2"/>
</dbReference>
<name>A0A0W0YKL8_9GAMM</name>
<dbReference type="PROSITE" id="PS51471">
    <property type="entry name" value="FE2OG_OXY"/>
    <property type="match status" value="1"/>
</dbReference>
<dbReference type="Proteomes" id="UP000054600">
    <property type="component" value="Unassembled WGS sequence"/>
</dbReference>
<dbReference type="PANTHER" id="PTHR23090:SF9">
    <property type="entry name" value="GLUTAMINE-DEPENDENT NAD(+) SYNTHETASE"/>
    <property type="match status" value="1"/>
</dbReference>
<dbReference type="InterPro" id="IPR014729">
    <property type="entry name" value="Rossmann-like_a/b/a_fold"/>
</dbReference>
<dbReference type="eggNOG" id="COG0171">
    <property type="taxonomic scope" value="Bacteria"/>
</dbReference>
<dbReference type="InterPro" id="IPR005123">
    <property type="entry name" value="Oxoglu/Fe-dep_dioxygenase_dom"/>
</dbReference>
<keyword evidence="5 12" id="KW-0547">Nucleotide-binding</keyword>
<dbReference type="STRING" id="1122169.Lsha_2575"/>
<evidence type="ECO:0000256" key="7">
    <source>
        <dbReference type="ARBA" id="ARBA00022896"/>
    </source>
</evidence>
<keyword evidence="9" id="KW-0560">Oxidoreductase</keyword>
<evidence type="ECO:0000256" key="10">
    <source>
        <dbReference type="ARBA" id="ARBA00023004"/>
    </source>
</evidence>
<keyword evidence="16" id="KW-1185">Reference proteome</keyword>
<protein>
    <recommendedName>
        <fullName evidence="13">NH(3)-dependent NAD(+) synthetase</fullName>
        <ecNumber evidence="13">6.3.1.5</ecNumber>
    </recommendedName>
</protein>
<evidence type="ECO:0000256" key="5">
    <source>
        <dbReference type="ARBA" id="ARBA00022741"/>
    </source>
</evidence>
<comment type="catalytic activity">
    <reaction evidence="13">
        <text>deamido-NAD(+) + NH4(+) + ATP = AMP + diphosphate + NAD(+) + H(+)</text>
        <dbReference type="Rhea" id="RHEA:21188"/>
        <dbReference type="ChEBI" id="CHEBI:15378"/>
        <dbReference type="ChEBI" id="CHEBI:28938"/>
        <dbReference type="ChEBI" id="CHEBI:30616"/>
        <dbReference type="ChEBI" id="CHEBI:33019"/>
        <dbReference type="ChEBI" id="CHEBI:57540"/>
        <dbReference type="ChEBI" id="CHEBI:58437"/>
        <dbReference type="ChEBI" id="CHEBI:456215"/>
        <dbReference type="EC" id="6.3.1.5"/>
    </reaction>
</comment>
<dbReference type="EC" id="6.3.1.5" evidence="13"/>
<reference evidence="15 16" key="1">
    <citation type="submission" date="2015-11" db="EMBL/GenBank/DDBJ databases">
        <title>Genomic analysis of 38 Legionella species identifies large and diverse effector repertoires.</title>
        <authorList>
            <person name="Burstein D."/>
            <person name="Amaro F."/>
            <person name="Zusman T."/>
            <person name="Lifshitz Z."/>
            <person name="Cohen O."/>
            <person name="Gilbert J.A."/>
            <person name="Pupko T."/>
            <person name="Shuman H.A."/>
            <person name="Segal G."/>
        </authorList>
    </citation>
    <scope>NUCLEOTIDE SEQUENCE [LARGE SCALE GENOMIC DNA]</scope>
    <source>
        <strain evidence="15 16">ATCC 49655</strain>
    </source>
</reference>
<evidence type="ECO:0000256" key="12">
    <source>
        <dbReference type="RuleBase" id="RU003811"/>
    </source>
</evidence>
<feature type="domain" description="Fe2OG dioxygenase" evidence="14">
    <location>
        <begin position="436"/>
        <end position="555"/>
    </location>
</feature>
<proteinExistence type="inferred from homology"/>
<keyword evidence="11 12" id="KW-0520">NAD</keyword>
<evidence type="ECO:0000256" key="1">
    <source>
        <dbReference type="ARBA" id="ARBA00001961"/>
    </source>
</evidence>
<evidence type="ECO:0000313" key="15">
    <source>
        <dbReference type="EMBL" id="KTD57424.1"/>
    </source>
</evidence>
<dbReference type="GO" id="GO:0005506">
    <property type="term" value="F:iron ion binding"/>
    <property type="evidence" value="ECO:0007669"/>
    <property type="project" value="InterPro"/>
</dbReference>
<dbReference type="UniPathway" id="UPA00253">
    <property type="reaction ID" value="UER00333"/>
</dbReference>
<dbReference type="GO" id="GO:0009435">
    <property type="term" value="P:NAD+ biosynthetic process"/>
    <property type="evidence" value="ECO:0007669"/>
    <property type="project" value="UniProtKB-UniPathway"/>
</dbReference>
<evidence type="ECO:0000256" key="11">
    <source>
        <dbReference type="ARBA" id="ARBA00023027"/>
    </source>
</evidence>
<keyword evidence="4" id="KW-0479">Metal-binding</keyword>
<keyword evidence="6 12" id="KW-0067">ATP-binding</keyword>
<dbReference type="GO" id="GO:0051213">
    <property type="term" value="F:dioxygenase activity"/>
    <property type="evidence" value="ECO:0007669"/>
    <property type="project" value="UniProtKB-KW"/>
</dbReference>
<evidence type="ECO:0000313" key="16">
    <source>
        <dbReference type="Proteomes" id="UP000054600"/>
    </source>
</evidence>
<keyword evidence="7" id="KW-0847">Vitamin C</keyword>
<dbReference type="GO" id="GO:0016705">
    <property type="term" value="F:oxidoreductase activity, acting on paired donors, with incorporation or reduction of molecular oxygen"/>
    <property type="evidence" value="ECO:0007669"/>
    <property type="project" value="InterPro"/>
</dbReference>
<dbReference type="GO" id="GO:0005524">
    <property type="term" value="F:ATP binding"/>
    <property type="evidence" value="ECO:0007669"/>
    <property type="project" value="UniProtKB-KW"/>
</dbReference>
<comment type="pathway">
    <text evidence="2">Cofactor biosynthesis; NAD(+) biosynthesis.</text>
</comment>
<dbReference type="PATRIC" id="fig|1122169.6.peg.2971"/>
<evidence type="ECO:0000256" key="6">
    <source>
        <dbReference type="ARBA" id="ARBA00022840"/>
    </source>
</evidence>
<dbReference type="Pfam" id="PF02540">
    <property type="entry name" value="NAD_synthase"/>
    <property type="match status" value="1"/>
</dbReference>
<dbReference type="InterPro" id="IPR022310">
    <property type="entry name" value="NAD/GMP_synthase"/>
</dbReference>
<keyword evidence="3 12" id="KW-0436">Ligase</keyword>
<comment type="cofactor">
    <cofactor evidence="1">
        <name>L-ascorbate</name>
        <dbReference type="ChEBI" id="CHEBI:38290"/>
    </cofactor>
</comment>
<dbReference type="SUPFAM" id="SSF52402">
    <property type="entry name" value="Adenine nucleotide alpha hydrolases-like"/>
    <property type="match status" value="1"/>
</dbReference>
<evidence type="ECO:0000259" key="14">
    <source>
        <dbReference type="PROSITE" id="PS51471"/>
    </source>
</evidence>
<dbReference type="GO" id="GO:0003952">
    <property type="term" value="F:NAD+ synthase (glutamine-hydrolyzing) activity"/>
    <property type="evidence" value="ECO:0007669"/>
    <property type="project" value="InterPro"/>
</dbReference>
<dbReference type="GO" id="GO:0031418">
    <property type="term" value="F:L-ascorbic acid binding"/>
    <property type="evidence" value="ECO:0007669"/>
    <property type="project" value="UniProtKB-KW"/>
</dbReference>
<dbReference type="GO" id="GO:0005737">
    <property type="term" value="C:cytoplasm"/>
    <property type="evidence" value="ECO:0007669"/>
    <property type="project" value="InterPro"/>
</dbReference>
<evidence type="ECO:0000256" key="13">
    <source>
        <dbReference type="RuleBase" id="RU003812"/>
    </source>
</evidence>
<sequence length="1108" mass="126854">MQMASQLNTYRNSRAFSPSFYLKAKLKLLSRYFKKTHLSAAVIGVSGGIDSAVTLAILKRLQDSNQSCLKKIVPLCLPFYDCDGATDQDIATQRATELVKVLGMETSVLDLTPVHNILYECVNKTFNFTDTAWSQGQLVSNLRTPVFYQIANQLHEQGFSAAVIGTINRDEGAFIGFFGKASDAMVDIQCISDIHKSEVYQLARYLNIPESIINAPPTGNTYDGALDELSFGFSYDFLEWYSYYLNMSHEERESLVRAMDDESRSYFATYAELAMQRHNNNRHKYFTPPQGLHFDVYDKSVPGGWHPEISIKKQIDLSTFHNLFVLKNESLVLFKQPNHKDIKIKTILPYVHQIESLLTEQEILFFLDVLKKQEKSYADIHGKPCHHGQQYRGSTYNPALAGILFERLEPLLEPYLFDDGYQPIDGGKDTVWKLAGLSPLFRFIAYTHEGELVGHYDEGYQDGKQKTLYSLLIYLTSQQPESGGETVILLDPERNKPLSERSFPDDATPFHQADILHTNRPKAGNALLLAHRIRHGVTKNLSYEDRIVIRLDIVYESLGPDFPDEKQTLPKETYQSVMNDRFYKSYFLKTKSLDQTIAAGFIDNATISYQSPWPTLPLHKLMQSLANEPVQSGQEYVVLLTTGGFCPIHEEHLVMMKKAREALEAEGKKVIAGFISPSHQDYIQSKSAVTDYCSRKHINTLIDSVSESSWLDVWLWEYLEHRKPINFTDVILRLEKELALYIKTTIAIKVAYVFGGDNARFHYAFIDRGISVCVERAGAETQEETIRNSPLIKGNENLYFVKNDTPLFLSSEKIRQKKQFTSGKKCQIFYLRTDEIFYRHWIKNHPKQSLLLTAERFLCQFVELIQATYTKHNPDFKIEIISAAQQIAEIRNATSHKTILSLDPCYEAEFNLGVSRYFRFGLPDIKLGFGARPESEPLELQISKLPKQSYCLVDDDSFTGETLNYVKQLLKEEYPVNETCLAMSSVCNRSTIEIGDFRDFIVGTNFGGLVMVLPDNRLARVPYLYPFILPSQRIQCPAEDNLSFSLAVWKLNLEFYSADKELLIKHCDTPFIHLTEYLGFSSQCSLYDFCNYYVRHLTQLNEDSNDER</sequence>
<evidence type="ECO:0000256" key="3">
    <source>
        <dbReference type="ARBA" id="ARBA00022598"/>
    </source>
</evidence>
<keyword evidence="8" id="KW-0223">Dioxygenase</keyword>
<gene>
    <name evidence="15" type="ORF">Lsha_2575</name>
</gene>
<dbReference type="SMART" id="SM00702">
    <property type="entry name" value="P4Hc"/>
    <property type="match status" value="1"/>
</dbReference>
<dbReference type="AlphaFoldDB" id="A0A0W0YKL8"/>
<organism evidence="15 16">
    <name type="scientific">Legionella shakespearei DSM 23087</name>
    <dbReference type="NCBI Taxonomy" id="1122169"/>
    <lineage>
        <taxon>Bacteria</taxon>
        <taxon>Pseudomonadati</taxon>
        <taxon>Pseudomonadota</taxon>
        <taxon>Gammaproteobacteria</taxon>
        <taxon>Legionellales</taxon>
        <taxon>Legionellaceae</taxon>
        <taxon>Legionella</taxon>
    </lineage>
</organism>
<evidence type="ECO:0000256" key="8">
    <source>
        <dbReference type="ARBA" id="ARBA00022964"/>
    </source>
</evidence>
<dbReference type="InterPro" id="IPR006620">
    <property type="entry name" value="Pro_4_hyd_alph"/>
</dbReference>
<evidence type="ECO:0000256" key="2">
    <source>
        <dbReference type="ARBA" id="ARBA00004790"/>
    </source>
</evidence>
<dbReference type="SUPFAM" id="SSF52374">
    <property type="entry name" value="Nucleotidylyl transferase"/>
    <property type="match status" value="1"/>
</dbReference>
<dbReference type="CDD" id="cd00553">
    <property type="entry name" value="NAD_synthase"/>
    <property type="match status" value="1"/>
</dbReference>
<dbReference type="GO" id="GO:0008795">
    <property type="term" value="F:NAD+ synthase activity"/>
    <property type="evidence" value="ECO:0007669"/>
    <property type="project" value="UniProtKB-EC"/>
</dbReference>
<keyword evidence="10" id="KW-0408">Iron</keyword>
<dbReference type="PANTHER" id="PTHR23090">
    <property type="entry name" value="NH 3 /GLUTAMINE-DEPENDENT NAD + SYNTHETASE"/>
    <property type="match status" value="1"/>
</dbReference>
<dbReference type="EMBL" id="LNYW01000067">
    <property type="protein sequence ID" value="KTD57424.1"/>
    <property type="molecule type" value="Genomic_DNA"/>
</dbReference>
<dbReference type="NCBIfam" id="TIGR00552">
    <property type="entry name" value="nadE"/>
    <property type="match status" value="1"/>
</dbReference>
<evidence type="ECO:0000256" key="4">
    <source>
        <dbReference type="ARBA" id="ARBA00022723"/>
    </source>
</evidence>
<dbReference type="Gene3D" id="2.60.120.620">
    <property type="entry name" value="q2cbj1_9rhob like domain"/>
    <property type="match status" value="1"/>
</dbReference>
<comment type="caution">
    <text evidence="15">The sequence shown here is derived from an EMBL/GenBank/DDBJ whole genome shotgun (WGS) entry which is preliminary data.</text>
</comment>
<dbReference type="GO" id="GO:0004359">
    <property type="term" value="F:glutaminase activity"/>
    <property type="evidence" value="ECO:0007669"/>
    <property type="project" value="InterPro"/>
</dbReference>
<evidence type="ECO:0000256" key="9">
    <source>
        <dbReference type="ARBA" id="ARBA00023002"/>
    </source>
</evidence>